<comment type="caution">
    <text evidence="1">The sequence shown here is derived from an EMBL/GenBank/DDBJ whole genome shotgun (WGS) entry which is preliminary data.</text>
</comment>
<dbReference type="PANTHER" id="PTHR42754">
    <property type="entry name" value="ENDOGLUCANASE"/>
    <property type="match status" value="1"/>
</dbReference>
<dbReference type="InterPro" id="IPR011047">
    <property type="entry name" value="Quinoprotein_ADH-like_sf"/>
</dbReference>
<dbReference type="NCBIfam" id="TIGR02608">
    <property type="entry name" value="delta_60_rpt"/>
    <property type="match status" value="3"/>
</dbReference>
<organism evidence="1">
    <name type="scientific">Stylophora pistillata</name>
    <name type="common">Smooth cauliflower coral</name>
    <dbReference type="NCBI Taxonomy" id="50429"/>
    <lineage>
        <taxon>Eukaryota</taxon>
        <taxon>Metazoa</taxon>
        <taxon>Cnidaria</taxon>
        <taxon>Anthozoa</taxon>
        <taxon>Hexacorallia</taxon>
        <taxon>Scleractinia</taxon>
        <taxon>Astrocoeniina</taxon>
        <taxon>Pocilloporidae</taxon>
        <taxon>Stylophora</taxon>
    </lineage>
</organism>
<dbReference type="Pfam" id="PF17164">
    <property type="entry name" value="DUF5122"/>
    <property type="match status" value="1"/>
</dbReference>
<protein>
    <submittedName>
        <fullName evidence="1">Uncharacterized protein</fullName>
    </submittedName>
</protein>
<dbReference type="EMBL" id="LSMT01000774">
    <property type="protein sequence ID" value="PFX14484.1"/>
    <property type="molecule type" value="Genomic_DNA"/>
</dbReference>
<gene>
    <name evidence="1" type="ORF">AWC38_SpisGene21354</name>
</gene>
<dbReference type="OrthoDB" id="10339052at2759"/>
<sequence length="637" mass="68925">MGFTKEVALGIKRAIKCDRVGVLVEGLFLVSCTNDLLEETQKQTPEPSQKKADKVADAINFINDVFVEDTIESVAPVAKPKPKAYAVVSAIKNVPNPPVLYYSPDKFDVKNPNPGLVTYLQEFIANSIRYGDMAPEDPEDEDGDGFRDDGSGRVATIVLQSLTKEDVTIENCEFEITKAAAETFTFNPLKRKFVKGGGTFTSQQILAQVTGGDKNNYTIKSIDNFAPSGLATPNGKTINYSKPGAFTARIILQHPTKSDATIPNASFYVPVTWDKTFGGADEDESYAITQTKDDGYVVAGYSKSAGGSGAEDFWIVKLDQFGEKVWEKKFGGSKKDIAHSIIETSDGKYVVAGETKSKKATNGGGTEFWVMKLNTDGSKIWDVAYGKKYTDQAYSIVETSDGGFAVAGSVRQSTAQKLDFWILKLNSTGGKTWEKNYGGTEDDIAYSIVQTTDGGFAVAGSTKSGSSGKEDFWVMKLASDGTKTWEKKFGGSDSDVPTNIIQTSDGGYAIAGETKSKGAGNYDFWILKLTSSGTKTWEKTFGGSDDDRKASIVQTTDGGYAVAGHKKNKGNYDAWLLKINSTGTKTWDKTFVESGSDRVYSLIKTKYGGYAFTGSTNSKGAGNFDFWVVKVDKDGDL</sequence>
<name>A0A2B4R816_STYPI</name>
<dbReference type="PANTHER" id="PTHR42754:SF1">
    <property type="entry name" value="LIPOPROTEIN"/>
    <property type="match status" value="1"/>
</dbReference>
<dbReference type="InterPro" id="IPR013431">
    <property type="entry name" value="Delta_60_rpt"/>
</dbReference>
<dbReference type="Gene3D" id="2.80.10.50">
    <property type="match status" value="1"/>
</dbReference>
<accession>A0A2B4R816</accession>
<evidence type="ECO:0000313" key="1">
    <source>
        <dbReference type="EMBL" id="PFX14484.1"/>
    </source>
</evidence>
<dbReference type="SUPFAM" id="SSF50998">
    <property type="entry name" value="Quinoprotein alcohol dehydrogenase-like"/>
    <property type="match status" value="1"/>
</dbReference>
<dbReference type="CDD" id="cd15482">
    <property type="entry name" value="Sialidase_non-viral"/>
    <property type="match status" value="1"/>
</dbReference>
<dbReference type="AlphaFoldDB" id="A0A2B4R816"/>
<reference evidence="1" key="1">
    <citation type="journal article" date="2017" name="J. ISSAAS">
        <title>Comparative analysis of the genomes of Stylophora pistillata and Acropora digitifera provides evidence for extensive differences between species of corals.</title>
        <authorList>
            <person name="Voolstra C.R."/>
            <person name="Li Y."/>
            <person name="Liew Y.J."/>
            <person name="Baumgarten S."/>
            <person name="Zoccola D."/>
            <person name="Flot J.-F."/>
            <person name="Tambutte S."/>
            <person name="Allemand D."/>
            <person name="Aranda M."/>
        </authorList>
    </citation>
    <scope>NUCLEOTIDE SEQUENCE</scope>
    <source>
        <strain evidence="1">CSM Monaco</strain>
        <tissue evidence="1">Whole animal</tissue>
    </source>
</reference>
<proteinExistence type="predicted"/>